<dbReference type="PANTHER" id="PTHR27002">
    <property type="entry name" value="RECEPTOR-LIKE SERINE/THREONINE-PROTEIN KINASE SD1-8"/>
    <property type="match status" value="1"/>
</dbReference>
<dbReference type="PANTHER" id="PTHR27002:SF181">
    <property type="entry name" value="RECEPTOR-LIKE SERINE_THREONINE-PROTEIN KINASE"/>
    <property type="match status" value="1"/>
</dbReference>
<dbReference type="GO" id="GO:0048544">
    <property type="term" value="P:recognition of pollen"/>
    <property type="evidence" value="ECO:0007669"/>
    <property type="project" value="InterPro"/>
</dbReference>
<reference evidence="25 26" key="1">
    <citation type="submission" date="2024-01" db="EMBL/GenBank/DDBJ databases">
        <title>The complete chloroplast genome sequence of Lithospermum erythrorhizon: insights into the phylogenetic relationship among Boraginaceae species and the maternal lineages of purple gromwells.</title>
        <authorList>
            <person name="Okada T."/>
            <person name="Watanabe K."/>
        </authorList>
    </citation>
    <scope>NUCLEOTIDE SEQUENCE [LARGE SCALE GENOMIC DNA]</scope>
</reference>
<dbReference type="InterPro" id="IPR011009">
    <property type="entry name" value="Kinase-like_dom_sf"/>
</dbReference>
<comment type="similarity">
    <text evidence="18">Belongs to the protein kinase superfamily. Ser/Thr protein kinase family.</text>
</comment>
<dbReference type="EC" id="2.7.11.1" evidence="18"/>
<feature type="domain" description="Apple" evidence="24">
    <location>
        <begin position="351"/>
        <end position="441"/>
    </location>
</feature>
<keyword evidence="8 18" id="KW-0547">Nucleotide-binding</keyword>
<dbReference type="Pfam" id="PF07714">
    <property type="entry name" value="PK_Tyr_Ser-Thr"/>
    <property type="match status" value="1"/>
</dbReference>
<keyword evidence="4 18" id="KW-0808">Transferase</keyword>
<evidence type="ECO:0000259" key="22">
    <source>
        <dbReference type="PROSITE" id="PS50011"/>
    </source>
</evidence>
<dbReference type="SMART" id="SM00108">
    <property type="entry name" value="B_lectin"/>
    <property type="match status" value="1"/>
</dbReference>
<dbReference type="InterPro" id="IPR017441">
    <property type="entry name" value="Protein_kinase_ATP_BS"/>
</dbReference>
<feature type="transmembrane region" description="Helical" evidence="20">
    <location>
        <begin position="456"/>
        <end position="479"/>
    </location>
</feature>
<keyword evidence="3 18" id="KW-0723">Serine/threonine-protein kinase</keyword>
<dbReference type="EMBL" id="BAABME010001434">
    <property type="protein sequence ID" value="GAA0149600.1"/>
    <property type="molecule type" value="Genomic_DNA"/>
</dbReference>
<keyword evidence="11 20" id="KW-1133">Transmembrane helix</keyword>
<dbReference type="GO" id="GO:0005524">
    <property type="term" value="F:ATP binding"/>
    <property type="evidence" value="ECO:0007669"/>
    <property type="project" value="UniProtKB-UniRule"/>
</dbReference>
<evidence type="ECO:0000256" key="14">
    <source>
        <dbReference type="ARBA" id="ARBA00023170"/>
    </source>
</evidence>
<dbReference type="PROSITE" id="PS50011">
    <property type="entry name" value="PROTEIN_KINASE_DOM"/>
    <property type="match status" value="1"/>
</dbReference>
<dbReference type="InterPro" id="IPR024171">
    <property type="entry name" value="SRK-like_kinase"/>
</dbReference>
<dbReference type="FunFam" id="1.10.510.10:FF:000060">
    <property type="entry name" value="G-type lectin S-receptor-like serine/threonine-protein kinase"/>
    <property type="match status" value="1"/>
</dbReference>
<evidence type="ECO:0000256" key="11">
    <source>
        <dbReference type="ARBA" id="ARBA00022989"/>
    </source>
</evidence>
<dbReference type="Pfam" id="PF01453">
    <property type="entry name" value="B_lectin"/>
    <property type="match status" value="1"/>
</dbReference>
<protein>
    <recommendedName>
        <fullName evidence="18">Receptor-like serine/threonine-protein kinase</fullName>
        <ecNumber evidence="18">2.7.11.1</ecNumber>
    </recommendedName>
</protein>
<feature type="chain" id="PRO_5043528430" description="Receptor-like serine/threonine-protein kinase" evidence="21">
    <location>
        <begin position="30"/>
        <end position="866"/>
    </location>
</feature>
<dbReference type="CDD" id="cd00028">
    <property type="entry name" value="B_lectin"/>
    <property type="match status" value="1"/>
</dbReference>
<dbReference type="PROSITE" id="PS50927">
    <property type="entry name" value="BULB_LECTIN"/>
    <property type="match status" value="1"/>
</dbReference>
<dbReference type="InterPro" id="IPR001245">
    <property type="entry name" value="Ser-Thr/Tyr_kinase_cat_dom"/>
</dbReference>
<evidence type="ECO:0000256" key="7">
    <source>
        <dbReference type="ARBA" id="ARBA00022734"/>
    </source>
</evidence>
<feature type="domain" description="Bulb-type lectin" evidence="23">
    <location>
        <begin position="30"/>
        <end position="157"/>
    </location>
</feature>
<dbReference type="SUPFAM" id="SSF56112">
    <property type="entry name" value="Protein kinase-like (PK-like)"/>
    <property type="match status" value="1"/>
</dbReference>
<evidence type="ECO:0000256" key="15">
    <source>
        <dbReference type="ARBA" id="ARBA00023180"/>
    </source>
</evidence>
<evidence type="ECO:0000256" key="4">
    <source>
        <dbReference type="ARBA" id="ARBA00022679"/>
    </source>
</evidence>
<accession>A0AAV3PH14</accession>
<gene>
    <name evidence="25" type="ORF">LIER_08737</name>
</gene>
<dbReference type="InterPro" id="IPR036426">
    <property type="entry name" value="Bulb-type_lectin_dom_sf"/>
</dbReference>
<dbReference type="SMART" id="SM00220">
    <property type="entry name" value="S_TKc"/>
    <property type="match status" value="1"/>
</dbReference>
<dbReference type="Gene3D" id="1.10.510.10">
    <property type="entry name" value="Transferase(Phosphotransferase) domain 1"/>
    <property type="match status" value="1"/>
</dbReference>
<keyword evidence="15" id="KW-0325">Glycoprotein</keyword>
<dbReference type="SMART" id="SM00473">
    <property type="entry name" value="PAN_AP"/>
    <property type="match status" value="1"/>
</dbReference>
<evidence type="ECO:0000256" key="13">
    <source>
        <dbReference type="ARBA" id="ARBA00023157"/>
    </source>
</evidence>
<evidence type="ECO:0000256" key="16">
    <source>
        <dbReference type="ARBA" id="ARBA00047899"/>
    </source>
</evidence>
<evidence type="ECO:0000259" key="23">
    <source>
        <dbReference type="PROSITE" id="PS50927"/>
    </source>
</evidence>
<evidence type="ECO:0000256" key="3">
    <source>
        <dbReference type="ARBA" id="ARBA00022527"/>
    </source>
</evidence>
<dbReference type="PROSITE" id="PS00108">
    <property type="entry name" value="PROTEIN_KINASE_ST"/>
    <property type="match status" value="1"/>
</dbReference>
<evidence type="ECO:0000256" key="1">
    <source>
        <dbReference type="ARBA" id="ARBA00004251"/>
    </source>
</evidence>
<evidence type="ECO:0000313" key="26">
    <source>
        <dbReference type="Proteomes" id="UP001454036"/>
    </source>
</evidence>
<dbReference type="InterPro" id="IPR000858">
    <property type="entry name" value="S_locus_glycoprot_dom"/>
</dbReference>
<dbReference type="GO" id="GO:0004674">
    <property type="term" value="F:protein serine/threonine kinase activity"/>
    <property type="evidence" value="ECO:0007669"/>
    <property type="project" value="UniProtKB-KW"/>
</dbReference>
<evidence type="ECO:0000259" key="24">
    <source>
        <dbReference type="PROSITE" id="PS50948"/>
    </source>
</evidence>
<keyword evidence="12 20" id="KW-0472">Membrane</keyword>
<comment type="catalytic activity">
    <reaction evidence="17 18">
        <text>L-seryl-[protein] + ATP = O-phospho-L-seryl-[protein] + ADP + H(+)</text>
        <dbReference type="Rhea" id="RHEA:17989"/>
        <dbReference type="Rhea" id="RHEA-COMP:9863"/>
        <dbReference type="Rhea" id="RHEA-COMP:11604"/>
        <dbReference type="ChEBI" id="CHEBI:15378"/>
        <dbReference type="ChEBI" id="CHEBI:29999"/>
        <dbReference type="ChEBI" id="CHEBI:30616"/>
        <dbReference type="ChEBI" id="CHEBI:83421"/>
        <dbReference type="ChEBI" id="CHEBI:456216"/>
        <dbReference type="EC" id="2.7.11.1"/>
    </reaction>
</comment>
<comment type="catalytic activity">
    <reaction evidence="16 18">
        <text>L-threonyl-[protein] + ATP = O-phospho-L-threonyl-[protein] + ADP + H(+)</text>
        <dbReference type="Rhea" id="RHEA:46608"/>
        <dbReference type="Rhea" id="RHEA-COMP:11060"/>
        <dbReference type="Rhea" id="RHEA-COMP:11605"/>
        <dbReference type="ChEBI" id="CHEBI:15378"/>
        <dbReference type="ChEBI" id="CHEBI:30013"/>
        <dbReference type="ChEBI" id="CHEBI:30616"/>
        <dbReference type="ChEBI" id="CHEBI:61977"/>
        <dbReference type="ChEBI" id="CHEBI:456216"/>
        <dbReference type="EC" id="2.7.11.1"/>
    </reaction>
</comment>
<keyword evidence="13" id="KW-1015">Disulfide bond</keyword>
<dbReference type="Pfam" id="PF00954">
    <property type="entry name" value="S_locus_glycop"/>
    <property type="match status" value="1"/>
</dbReference>
<evidence type="ECO:0000256" key="17">
    <source>
        <dbReference type="ARBA" id="ARBA00048679"/>
    </source>
</evidence>
<evidence type="ECO:0000256" key="5">
    <source>
        <dbReference type="ARBA" id="ARBA00022692"/>
    </source>
</evidence>
<dbReference type="PROSITE" id="PS00107">
    <property type="entry name" value="PROTEIN_KINASE_ATP"/>
    <property type="match status" value="1"/>
</dbReference>
<keyword evidence="9 18" id="KW-0418">Kinase</keyword>
<keyword evidence="10 18" id="KW-0067">ATP-binding</keyword>
<organism evidence="25 26">
    <name type="scientific">Lithospermum erythrorhizon</name>
    <name type="common">Purple gromwell</name>
    <name type="synonym">Lithospermum officinale var. erythrorhizon</name>
    <dbReference type="NCBI Taxonomy" id="34254"/>
    <lineage>
        <taxon>Eukaryota</taxon>
        <taxon>Viridiplantae</taxon>
        <taxon>Streptophyta</taxon>
        <taxon>Embryophyta</taxon>
        <taxon>Tracheophyta</taxon>
        <taxon>Spermatophyta</taxon>
        <taxon>Magnoliopsida</taxon>
        <taxon>eudicotyledons</taxon>
        <taxon>Gunneridae</taxon>
        <taxon>Pentapetalae</taxon>
        <taxon>asterids</taxon>
        <taxon>lamiids</taxon>
        <taxon>Boraginales</taxon>
        <taxon>Boraginaceae</taxon>
        <taxon>Boraginoideae</taxon>
        <taxon>Lithospermeae</taxon>
        <taxon>Lithospermum</taxon>
    </lineage>
</organism>
<name>A0AAV3PH14_LITER</name>
<evidence type="ECO:0000256" key="21">
    <source>
        <dbReference type="SAM" id="SignalP"/>
    </source>
</evidence>
<dbReference type="Gene3D" id="3.30.200.20">
    <property type="entry name" value="Phosphorylase Kinase, domain 1"/>
    <property type="match status" value="1"/>
</dbReference>
<sequence>MSWFSMQREFIVLWGFLIVLNYFLLHSSAENVIMQGQTIKDGDDEPLISKNGEFSFGFFSTNENVQDFRYVGIWYTEKPLPSSVVWVANKEKPSSSGNGVITITNGGNLEVLDGNGASLWSTNLSVSSNMNSSVELNDSGNLIVLRTQNGTTFHRPVWQSFNDTTDTFLPGMRVYVDDQVDEERYFSSWKSSTDPSVGNFSMGIDSHRSPQIVIWEGQRRVWRSGYWTGLVFTGIPTMRADYLYGFKLNNDNERKYFSYTPNSLNKMKFRVAWDGHGEQQSFNEGLKQWEVIQKQPANDCFIHNRCGAFGRCDQSSEPFCSCLDAFEPTDADAWSQGDWSGGCTRRVQLHCEMNSSVNIGIIEQRGGEPDGFLEIDGVKLPDYLEYVGAEDIEGCEKKCLENCSCLAYAYVIGINCMIWTSDLVDLQHFAEGGNSLFVRVAHSELATSNNKRSKRIIIVAVVVGMVALLFLSLSTWLILRKKNKMAATIPSEMKMHNVLPKSDPNSSGGFSTECSVADDLCAEGQAGSGPDLPLYQFNVIAAATGNFCEENKLGHGGFGHVYKGVLPGNQNIAVKRLSRKSTQGVEEFKNEITLIAKLQHRNLVRLLGCCIHGEEKMLIYEYMPNKSLDSFLFDAVKQTQLDWPTRFNIIEGIARGLLYLHRDSRLRIIHRDLKASNILLDEEMTPKISDFGMARIFGGNQNEANTNRVVGTYGYMAPEYAMEGLFSVKSDVYSFGILLLEVISGQRSTSYRSIEHSNLKTFAFDLWDKGKATELTDPSIVSSCNRDEVHRCIHIGMLCIQDLATHRPNMSTIVLMLESENTVALPLPRQPTITSMRRSEDEEDMWHVSREIVSSNNVTVTAIIGR</sequence>
<dbReference type="Gene3D" id="2.90.10.10">
    <property type="entry name" value="Bulb-type lectin domain"/>
    <property type="match status" value="1"/>
</dbReference>
<keyword evidence="14 25" id="KW-0675">Receptor</keyword>
<evidence type="ECO:0000256" key="10">
    <source>
        <dbReference type="ARBA" id="ARBA00022840"/>
    </source>
</evidence>
<keyword evidence="26" id="KW-1185">Reference proteome</keyword>
<proteinExistence type="inferred from homology"/>
<evidence type="ECO:0000256" key="19">
    <source>
        <dbReference type="PROSITE-ProRule" id="PRU10141"/>
    </source>
</evidence>
<dbReference type="CDD" id="cd01098">
    <property type="entry name" value="PAN_AP_plant"/>
    <property type="match status" value="1"/>
</dbReference>
<dbReference type="SUPFAM" id="SSF51110">
    <property type="entry name" value="alpha-D-mannose-specific plant lectins"/>
    <property type="match status" value="1"/>
</dbReference>
<dbReference type="GO" id="GO:0005886">
    <property type="term" value="C:plasma membrane"/>
    <property type="evidence" value="ECO:0007669"/>
    <property type="project" value="UniProtKB-SubCell"/>
</dbReference>
<evidence type="ECO:0000256" key="20">
    <source>
        <dbReference type="SAM" id="Phobius"/>
    </source>
</evidence>
<dbReference type="Pfam" id="PF08276">
    <property type="entry name" value="PAN_2"/>
    <property type="match status" value="1"/>
</dbReference>
<dbReference type="InterPro" id="IPR001480">
    <property type="entry name" value="Bulb-type_lectin_dom"/>
</dbReference>
<dbReference type="FunFam" id="3.30.200.20:FF:000330">
    <property type="entry name" value="G-type lectin S-receptor-like serine/threonine-protein kinase At4g03230"/>
    <property type="match status" value="1"/>
</dbReference>
<dbReference type="Proteomes" id="UP001454036">
    <property type="component" value="Unassembled WGS sequence"/>
</dbReference>
<dbReference type="PROSITE" id="PS50948">
    <property type="entry name" value="PAN"/>
    <property type="match status" value="1"/>
</dbReference>
<feature type="signal peptide" evidence="21">
    <location>
        <begin position="1"/>
        <end position="29"/>
    </location>
</feature>
<evidence type="ECO:0000256" key="6">
    <source>
        <dbReference type="ARBA" id="ARBA00022729"/>
    </source>
</evidence>
<comment type="caution">
    <text evidence="25">The sequence shown here is derived from an EMBL/GenBank/DDBJ whole genome shotgun (WGS) entry which is preliminary data.</text>
</comment>
<keyword evidence="2" id="KW-1003">Cell membrane</keyword>
<comment type="subcellular location">
    <subcellularLocation>
        <location evidence="1">Cell membrane</location>
        <topology evidence="1">Single-pass type I membrane protein</topology>
    </subcellularLocation>
</comment>
<evidence type="ECO:0000313" key="25">
    <source>
        <dbReference type="EMBL" id="GAA0149600.1"/>
    </source>
</evidence>
<evidence type="ECO:0000256" key="9">
    <source>
        <dbReference type="ARBA" id="ARBA00022777"/>
    </source>
</evidence>
<evidence type="ECO:0000256" key="18">
    <source>
        <dbReference type="PIRNR" id="PIRNR000641"/>
    </source>
</evidence>
<evidence type="ECO:0000256" key="2">
    <source>
        <dbReference type="ARBA" id="ARBA00022475"/>
    </source>
</evidence>
<keyword evidence="6 21" id="KW-0732">Signal</keyword>
<keyword evidence="7" id="KW-0430">Lectin</keyword>
<keyword evidence="5 20" id="KW-0812">Transmembrane</keyword>
<evidence type="ECO:0000256" key="8">
    <source>
        <dbReference type="ARBA" id="ARBA00022741"/>
    </source>
</evidence>
<dbReference type="InterPro" id="IPR000719">
    <property type="entry name" value="Prot_kinase_dom"/>
</dbReference>
<dbReference type="CDD" id="cd14066">
    <property type="entry name" value="STKc_IRAK"/>
    <property type="match status" value="1"/>
</dbReference>
<feature type="binding site" evidence="19">
    <location>
        <position position="575"/>
    </location>
    <ligand>
        <name>ATP</name>
        <dbReference type="ChEBI" id="CHEBI:30616"/>
    </ligand>
</feature>
<feature type="domain" description="Protein kinase" evidence="22">
    <location>
        <begin position="547"/>
        <end position="833"/>
    </location>
</feature>
<dbReference type="InterPro" id="IPR003609">
    <property type="entry name" value="Pan_app"/>
</dbReference>
<dbReference type="InterPro" id="IPR008271">
    <property type="entry name" value="Ser/Thr_kinase_AS"/>
</dbReference>
<evidence type="ECO:0000256" key="12">
    <source>
        <dbReference type="ARBA" id="ARBA00023136"/>
    </source>
</evidence>
<dbReference type="AlphaFoldDB" id="A0AAV3PH14"/>
<dbReference type="GO" id="GO:0030246">
    <property type="term" value="F:carbohydrate binding"/>
    <property type="evidence" value="ECO:0007669"/>
    <property type="project" value="UniProtKB-KW"/>
</dbReference>
<dbReference type="PIRSF" id="PIRSF000641">
    <property type="entry name" value="SRK"/>
    <property type="match status" value="1"/>
</dbReference>